<name>A0A4Q1BU03_TREME</name>
<dbReference type="Pfam" id="PF19314">
    <property type="entry name" value="DUF5917"/>
    <property type="match status" value="1"/>
</dbReference>
<evidence type="ECO:0000256" key="1">
    <source>
        <dbReference type="ARBA" id="ARBA00024336"/>
    </source>
</evidence>
<dbReference type="VEuPathDB" id="FungiDB:TREMEDRAFT_42491"/>
<dbReference type="InParanoid" id="A0A4Q1BU03"/>
<evidence type="ECO:0000259" key="3">
    <source>
        <dbReference type="Pfam" id="PF19314"/>
    </source>
</evidence>
<feature type="region of interest" description="Disordered" evidence="2">
    <location>
        <begin position="876"/>
        <end position="953"/>
    </location>
</feature>
<accession>A0A4Q1BU03</accession>
<feature type="compositionally biased region" description="Basic and acidic residues" evidence="2">
    <location>
        <begin position="779"/>
        <end position="791"/>
    </location>
</feature>
<dbReference type="AlphaFoldDB" id="A0A4Q1BU03"/>
<dbReference type="OrthoDB" id="5350595at2759"/>
<proteinExistence type="inferred from homology"/>
<comment type="similarity">
    <text evidence="1">Belongs to the FHIP family.</text>
</comment>
<evidence type="ECO:0000313" key="4">
    <source>
        <dbReference type="EMBL" id="RXK41573.1"/>
    </source>
</evidence>
<dbReference type="InterPro" id="IPR045669">
    <property type="entry name" value="FHIP_C"/>
</dbReference>
<sequence length="1119" mass="122738">MDVSSFFARFLQPTKPPQRVKLPDDPGDFDAAWKSIQETLEHPDERQLAKGIESTNVPSHLRHIVDALVFEANHTDEDTPGACLEYFLKNDLLAQLERLCEADRPHGVKAATLKAINNLVVLLSERFLVHNAIHRPLRRLLRSCVGEEPEDRVDGAARILGAAGMQVPDRTIQGDEELEGDLVDLMCILCSRMRAYPPLLMIFFHDKGWLHPHPSIGSPIPLAAKLARTMSPVPSHLTRGSDPSNRTGTKGSQNFEFLLFSYLLRFVHREGRTGDFARAGLLFLFDIAFLMPSEEGGENLVMPDEKGSDPLQDARDALGEFILDGDFADVMAAGLGAIYSLLPSKLIVPTLAEQTRSTSGLTASSSGGMHLGAEVIMQKTEEVDQLRTLSSTEPVIRGQLDLLLKLFGFLQDIILRCSSPMHQASPDMSSISNTHILGSAIADASLDALRASFLDNVLYPSILECSPTDGSSVAVLTYLDVIIGNLDDGPLLDVLLEFLMDTEDTTLFSSPVRKPKKKTGAMDFLPPMGVKSPLTGYFAEEGKFTLKDLLVDNLRSGDPTATTAALKLLQTLLQEHCHFTVNGLLSTIRDPTATSLIPQPLMSVPVTSTSETQEIELYSSLVSHLDPSQPLVEHSPGYLVYLTDALASIQSDPCFLNSQLQISFLGGSNGEKVSATVHDKRNAERLCPHRLSPNDPIMGCLLSGLSAFLLRTPDENVALTGVISSLALCPSRSVRSWLTYDISEDPWSQLQRTISTDTIFDDFKRPLPPKFPTPLQPEESTRPPFHDDTFRTPDSSNPFGDSGRMNVVNQSETRKNKSELPAIYQILHSLILQINHFRETVPDFDQFLSERRQGLLFADHLDEAMNVMLDVETTGIPGFTPSPKPNSTPPTQRRPSALTSLRALLTPKKKTFKASTSTSDNRPNTPGASTTLPDERETSTSTENDGGVGGRSVKHENLNLEGRMTFGLNEGSSSGRLKGLGGLMTPANIRQAARQVSSSPFIGHYDQTSSVTLEAEQSQVKSGRWSPSVSNVLRKSLTSQMEGGTFRELSDISWDQSTRNSIDVEREEVRKGEGEGRKGKIPLTRILDNCVVLEEFIKELVGVISARRALGVDQVGYMS</sequence>
<feature type="compositionally biased region" description="Polar residues" evidence="2">
    <location>
        <begin position="920"/>
        <end position="932"/>
    </location>
</feature>
<dbReference type="PANTHER" id="PTHR21705">
    <property type="entry name" value="RAI16 PROTEIN-RELATED"/>
    <property type="match status" value="1"/>
</dbReference>
<reference evidence="4 5" key="1">
    <citation type="submission" date="2016-06" db="EMBL/GenBank/DDBJ databases">
        <title>Evolution of pathogenesis and genome organization in the Tremellales.</title>
        <authorList>
            <person name="Cuomo C."/>
            <person name="Litvintseva A."/>
            <person name="Heitman J."/>
            <person name="Chen Y."/>
            <person name="Sun S."/>
            <person name="Springer D."/>
            <person name="Dromer F."/>
            <person name="Young S."/>
            <person name="Zeng Q."/>
            <person name="Chapman S."/>
            <person name="Gujja S."/>
            <person name="Saif S."/>
            <person name="Birren B."/>
        </authorList>
    </citation>
    <scope>NUCLEOTIDE SEQUENCE [LARGE SCALE GENOMIC DNA]</scope>
    <source>
        <strain evidence="4 5">ATCC 28783</strain>
    </source>
</reference>
<evidence type="ECO:0000313" key="5">
    <source>
        <dbReference type="Proteomes" id="UP000289152"/>
    </source>
</evidence>
<protein>
    <recommendedName>
        <fullName evidence="3">FHF complex subunit HOOK-interacting protein C-terminal domain-containing protein</fullName>
    </recommendedName>
</protein>
<organism evidence="4 5">
    <name type="scientific">Tremella mesenterica</name>
    <name type="common">Jelly fungus</name>
    <dbReference type="NCBI Taxonomy" id="5217"/>
    <lineage>
        <taxon>Eukaryota</taxon>
        <taxon>Fungi</taxon>
        <taxon>Dikarya</taxon>
        <taxon>Basidiomycota</taxon>
        <taxon>Agaricomycotina</taxon>
        <taxon>Tremellomycetes</taxon>
        <taxon>Tremellales</taxon>
        <taxon>Tremellaceae</taxon>
        <taxon>Tremella</taxon>
    </lineage>
</organism>
<evidence type="ECO:0000256" key="2">
    <source>
        <dbReference type="SAM" id="MobiDB-lite"/>
    </source>
</evidence>
<dbReference type="PANTHER" id="PTHR21705:SF11">
    <property type="entry name" value="FHIP FAMILY PROTEIN CG3558"/>
    <property type="match status" value="1"/>
</dbReference>
<feature type="region of interest" description="Disordered" evidence="2">
    <location>
        <begin position="766"/>
        <end position="806"/>
    </location>
</feature>
<comment type="caution">
    <text evidence="4">The sequence shown here is derived from an EMBL/GenBank/DDBJ whole genome shotgun (WGS) entry which is preliminary data.</text>
</comment>
<dbReference type="SUPFAM" id="SSF48371">
    <property type="entry name" value="ARM repeat"/>
    <property type="match status" value="1"/>
</dbReference>
<gene>
    <name evidence="4" type="ORF">M231_01072</name>
</gene>
<feature type="compositionally biased region" description="Pro residues" evidence="2">
    <location>
        <begin position="766"/>
        <end position="775"/>
    </location>
</feature>
<dbReference type="Proteomes" id="UP000289152">
    <property type="component" value="Unassembled WGS sequence"/>
</dbReference>
<dbReference type="EMBL" id="SDIL01000007">
    <property type="protein sequence ID" value="RXK41573.1"/>
    <property type="molecule type" value="Genomic_DNA"/>
</dbReference>
<dbReference type="STRING" id="5217.A0A4Q1BU03"/>
<dbReference type="InterPro" id="IPR016024">
    <property type="entry name" value="ARM-type_fold"/>
</dbReference>
<dbReference type="Pfam" id="PF10257">
    <property type="entry name" value="RAI16-like"/>
    <property type="match status" value="1"/>
</dbReference>
<keyword evidence="5" id="KW-1185">Reference proteome</keyword>
<dbReference type="InterPro" id="IPR019384">
    <property type="entry name" value="FHIP"/>
</dbReference>
<feature type="domain" description="FHF complex subunit HOOK-interacting protein C-terminal" evidence="3">
    <location>
        <begin position="695"/>
        <end position="747"/>
    </location>
</feature>